<dbReference type="RefSeq" id="WP_179975228.1">
    <property type="nucleotide sequence ID" value="NZ_CP049075.1"/>
</dbReference>
<keyword evidence="3" id="KW-1185">Reference proteome</keyword>
<dbReference type="EMBL" id="CP049075">
    <property type="protein sequence ID" value="QLI06155.1"/>
    <property type="molecule type" value="Genomic_DNA"/>
</dbReference>
<accession>A0A7H9CLH7</accession>
<feature type="domain" description="Isochorismatase-like" evidence="1">
    <location>
        <begin position="8"/>
        <end position="146"/>
    </location>
</feature>
<dbReference type="InterPro" id="IPR000868">
    <property type="entry name" value="Isochorismatase-like_dom"/>
</dbReference>
<dbReference type="Pfam" id="PF00857">
    <property type="entry name" value="Isochorismatase"/>
    <property type="match status" value="1"/>
</dbReference>
<gene>
    <name evidence="2" type="ORF">CINF_1682</name>
</gene>
<evidence type="ECO:0000313" key="3">
    <source>
        <dbReference type="Proteomes" id="UP000509414"/>
    </source>
</evidence>
<dbReference type="KEGG" id="cinf:CINF_1682"/>
<reference evidence="2 3" key="1">
    <citation type="submission" date="2020-02" db="EMBL/GenBank/DDBJ databases">
        <title>Complete genome sequence of the novel Campylobacter species Candidatus Campylobacter infans.</title>
        <authorList>
            <person name="Duim B."/>
            <person name="Zomer A."/>
            <person name="van der Graaf L."/>
            <person name="Wagenaar J."/>
        </authorList>
    </citation>
    <scope>NUCLEOTIDE SEQUENCE [LARGE SCALE GENOMIC DNA]</scope>
    <source>
        <strain evidence="2 3">19S00001</strain>
    </source>
</reference>
<evidence type="ECO:0000259" key="1">
    <source>
        <dbReference type="Pfam" id="PF00857"/>
    </source>
</evidence>
<dbReference type="InterPro" id="IPR050993">
    <property type="entry name" value="Isochorismatase_domain"/>
</dbReference>
<dbReference type="Proteomes" id="UP000509414">
    <property type="component" value="Chromosome"/>
</dbReference>
<dbReference type="AlphaFoldDB" id="A0A7H9CLH7"/>
<dbReference type="Gene3D" id="3.40.50.850">
    <property type="entry name" value="Isochorismatase-like"/>
    <property type="match status" value="1"/>
</dbReference>
<dbReference type="SUPFAM" id="SSF52499">
    <property type="entry name" value="Isochorismatase-like hydrolases"/>
    <property type="match status" value="1"/>
</dbReference>
<dbReference type="PANTHER" id="PTHR14119">
    <property type="entry name" value="HYDROLASE"/>
    <property type="match status" value="1"/>
</dbReference>
<dbReference type="PANTHER" id="PTHR14119:SF3">
    <property type="entry name" value="ISOCHORISMATASE DOMAIN-CONTAINING PROTEIN 2"/>
    <property type="match status" value="1"/>
</dbReference>
<dbReference type="GO" id="GO:0016787">
    <property type="term" value="F:hydrolase activity"/>
    <property type="evidence" value="ECO:0007669"/>
    <property type="project" value="UniProtKB-KW"/>
</dbReference>
<evidence type="ECO:0000313" key="2">
    <source>
        <dbReference type="EMBL" id="QLI06155.1"/>
    </source>
</evidence>
<dbReference type="InterPro" id="IPR036380">
    <property type="entry name" value="Isochorismatase-like_sf"/>
</dbReference>
<keyword evidence="2" id="KW-0378">Hydrolase</keyword>
<organism evidence="2 3">
    <name type="scientific">Candidatus Campylobacter infans</name>
    <dbReference type="NCBI Taxonomy" id="2561898"/>
    <lineage>
        <taxon>Bacteria</taxon>
        <taxon>Pseudomonadati</taxon>
        <taxon>Campylobacterota</taxon>
        <taxon>Epsilonproteobacteria</taxon>
        <taxon>Campylobacterales</taxon>
        <taxon>Campylobacteraceae</taxon>
        <taxon>Campylobacter</taxon>
    </lineage>
</organism>
<sequence length="187" mass="20677">MLLDTKNTLFVCIDIQERLLPLMAHKDEVIKNANLLLQVAEILGAQSLVSEQYPKGLGKTCEQIKIPQNAKVLEKTSFGIFGDRDMREFIANSGCKTLVIFGIEAHICVLQSVMQAVDLGYECVLAADALSSRNATHQIYALDFFRSLQNDSSKSISVLPSESVVFALLKDSKHTNFKEISALIKSN</sequence>
<proteinExistence type="predicted"/>
<name>A0A7H9CLH7_9BACT</name>
<protein>
    <submittedName>
        <fullName evidence="2">Isochorismatase family hydrolase</fullName>
    </submittedName>
</protein>